<dbReference type="Proteomes" id="UP001262754">
    <property type="component" value="Unassembled WGS sequence"/>
</dbReference>
<keyword evidence="2" id="KW-0472">Membrane</keyword>
<gene>
    <name evidence="3" type="ORF">J2800_000871</name>
</gene>
<proteinExistence type="predicted"/>
<name>A0ABU1MVE1_9CAUL</name>
<comment type="caution">
    <text evidence="3">The sequence shown here is derived from an EMBL/GenBank/DDBJ whole genome shotgun (WGS) entry which is preliminary data.</text>
</comment>
<organism evidence="3 4">
    <name type="scientific">Caulobacter rhizosphaerae</name>
    <dbReference type="NCBI Taxonomy" id="2010972"/>
    <lineage>
        <taxon>Bacteria</taxon>
        <taxon>Pseudomonadati</taxon>
        <taxon>Pseudomonadota</taxon>
        <taxon>Alphaproteobacteria</taxon>
        <taxon>Caulobacterales</taxon>
        <taxon>Caulobacteraceae</taxon>
        <taxon>Caulobacter</taxon>
    </lineage>
</organism>
<sequence length="59" mass="6193">MAKTAAKNDAKAPAKSKSGKAAKAARQRSEIDDVITLAVCVACTIWAFKIIVDLGVLSF</sequence>
<evidence type="ECO:0000256" key="1">
    <source>
        <dbReference type="SAM" id="MobiDB-lite"/>
    </source>
</evidence>
<evidence type="ECO:0000313" key="4">
    <source>
        <dbReference type="Proteomes" id="UP001262754"/>
    </source>
</evidence>
<accession>A0ABU1MVE1</accession>
<keyword evidence="2" id="KW-0812">Transmembrane</keyword>
<dbReference type="RefSeq" id="WP_056759424.1">
    <property type="nucleotide sequence ID" value="NZ_BMLD01000019.1"/>
</dbReference>
<keyword evidence="4" id="KW-1185">Reference proteome</keyword>
<evidence type="ECO:0000313" key="3">
    <source>
        <dbReference type="EMBL" id="MDR6530147.1"/>
    </source>
</evidence>
<keyword evidence="2" id="KW-1133">Transmembrane helix</keyword>
<feature type="transmembrane region" description="Helical" evidence="2">
    <location>
        <begin position="34"/>
        <end position="52"/>
    </location>
</feature>
<protein>
    <submittedName>
        <fullName evidence="3">Uncharacterized protein</fullName>
    </submittedName>
</protein>
<evidence type="ECO:0000256" key="2">
    <source>
        <dbReference type="SAM" id="Phobius"/>
    </source>
</evidence>
<feature type="region of interest" description="Disordered" evidence="1">
    <location>
        <begin position="1"/>
        <end position="29"/>
    </location>
</feature>
<feature type="compositionally biased region" description="Basic and acidic residues" evidence="1">
    <location>
        <begin position="1"/>
        <end position="12"/>
    </location>
</feature>
<reference evidence="3 4" key="1">
    <citation type="submission" date="2023-07" db="EMBL/GenBank/DDBJ databases">
        <title>Sorghum-associated microbial communities from plants grown in Nebraska, USA.</title>
        <authorList>
            <person name="Schachtman D."/>
        </authorList>
    </citation>
    <scope>NUCLEOTIDE SEQUENCE [LARGE SCALE GENOMIC DNA]</scope>
    <source>
        <strain evidence="3 4">DS2154</strain>
    </source>
</reference>
<feature type="compositionally biased region" description="Basic residues" evidence="1">
    <location>
        <begin position="17"/>
        <end position="26"/>
    </location>
</feature>
<dbReference type="EMBL" id="JAVDRL010000002">
    <property type="protein sequence ID" value="MDR6530147.1"/>
    <property type="molecule type" value="Genomic_DNA"/>
</dbReference>